<dbReference type="Gene3D" id="2.40.10.10">
    <property type="entry name" value="Trypsin-like serine proteases"/>
    <property type="match status" value="2"/>
</dbReference>
<dbReference type="PROSITE" id="PS00134">
    <property type="entry name" value="TRYPSIN_HIS"/>
    <property type="match status" value="1"/>
</dbReference>
<protein>
    <recommendedName>
        <fullName evidence="1">Peptidase S1 domain-containing protein</fullName>
    </recommendedName>
</protein>
<accession>A0A7W9MJQ4</accession>
<comment type="caution">
    <text evidence="2">The sequence shown here is derived from an EMBL/GenBank/DDBJ whole genome shotgun (WGS) entry which is preliminary data.</text>
</comment>
<reference evidence="2 3" key="1">
    <citation type="submission" date="2020-08" db="EMBL/GenBank/DDBJ databases">
        <title>Sequencing the genomes of 1000 actinobacteria strains.</title>
        <authorList>
            <person name="Klenk H.-P."/>
        </authorList>
    </citation>
    <scope>NUCLEOTIDE SEQUENCE [LARGE SCALE GENOMIC DNA]</scope>
    <source>
        <strain evidence="2 3">DSM 46887</strain>
    </source>
</reference>
<sequence>MTRQEPLVRAASRIRQLVEGGADAGYAGLEIAGDQVLLWWKGTPSAAVARAARDAGVPVEVRAAAHSRRELRAAADRLWRSAGVEHGGRVHALKVFSDGRGLEAAVRPGQARGLAALPDAGVPVALAERDQFTPTRRCDDRPAWSGGAAIRNEAVGSFGPCGGDANLGYNCTAGFGVRIGTAEYLLTAGHCGVRGSVFYDGSGQRRIGQATHKNQSHDLLLIETDATSRIWDGAPGVSDFTKPVVGWGWTASGQSLCYSGVYSGARCGFTVDGEYTTICGELHVGGTFECWNDMISAKGSSGGREFARRGDSGAPVFSLINDYSWAQAAGTVSGYIDGGDAEWIVFQDFGTATRDFPGLNTINLVEPM</sequence>
<evidence type="ECO:0000259" key="1">
    <source>
        <dbReference type="PROSITE" id="PS50240"/>
    </source>
</evidence>
<gene>
    <name evidence="2" type="ORF">F4562_006559</name>
</gene>
<dbReference type="SUPFAM" id="SSF50494">
    <property type="entry name" value="Trypsin-like serine proteases"/>
    <property type="match status" value="1"/>
</dbReference>
<proteinExistence type="predicted"/>
<name>A0A7W9MJQ4_9ACTN</name>
<dbReference type="GO" id="GO:0004252">
    <property type="term" value="F:serine-type endopeptidase activity"/>
    <property type="evidence" value="ECO:0007669"/>
    <property type="project" value="InterPro"/>
</dbReference>
<dbReference type="GO" id="GO:0006508">
    <property type="term" value="P:proteolysis"/>
    <property type="evidence" value="ECO:0007669"/>
    <property type="project" value="InterPro"/>
</dbReference>
<dbReference type="RefSeq" id="WP_184546764.1">
    <property type="nucleotide sequence ID" value="NZ_JACHMP010000001.1"/>
</dbReference>
<feature type="domain" description="Peptidase S1" evidence="1">
    <location>
        <begin position="161"/>
        <end position="368"/>
    </location>
</feature>
<evidence type="ECO:0000313" key="2">
    <source>
        <dbReference type="EMBL" id="MBB5823497.1"/>
    </source>
</evidence>
<dbReference type="InterPro" id="IPR018114">
    <property type="entry name" value="TRYPSIN_HIS"/>
</dbReference>
<evidence type="ECO:0000313" key="3">
    <source>
        <dbReference type="Proteomes" id="UP000540685"/>
    </source>
</evidence>
<dbReference type="InterPro" id="IPR009003">
    <property type="entry name" value="Peptidase_S1_PA"/>
</dbReference>
<organism evidence="2 3">
    <name type="scientific">Streptosporangium becharense</name>
    <dbReference type="NCBI Taxonomy" id="1816182"/>
    <lineage>
        <taxon>Bacteria</taxon>
        <taxon>Bacillati</taxon>
        <taxon>Actinomycetota</taxon>
        <taxon>Actinomycetes</taxon>
        <taxon>Streptosporangiales</taxon>
        <taxon>Streptosporangiaceae</taxon>
        <taxon>Streptosporangium</taxon>
    </lineage>
</organism>
<dbReference type="Proteomes" id="UP000540685">
    <property type="component" value="Unassembled WGS sequence"/>
</dbReference>
<dbReference type="EMBL" id="JACHMP010000001">
    <property type="protein sequence ID" value="MBB5823497.1"/>
    <property type="molecule type" value="Genomic_DNA"/>
</dbReference>
<dbReference type="InterPro" id="IPR001254">
    <property type="entry name" value="Trypsin_dom"/>
</dbReference>
<keyword evidence="3" id="KW-1185">Reference proteome</keyword>
<dbReference type="AlphaFoldDB" id="A0A7W9MJQ4"/>
<dbReference type="InterPro" id="IPR043504">
    <property type="entry name" value="Peptidase_S1_PA_chymotrypsin"/>
</dbReference>
<dbReference type="PROSITE" id="PS50240">
    <property type="entry name" value="TRYPSIN_DOM"/>
    <property type="match status" value="1"/>
</dbReference>